<feature type="repeat" description="Pumilio" evidence="7">
    <location>
        <begin position="689"/>
        <end position="724"/>
    </location>
</feature>
<dbReference type="InterPro" id="IPR033712">
    <property type="entry name" value="Pumilio_RNA-bd"/>
</dbReference>
<feature type="compositionally biased region" description="Polar residues" evidence="8">
    <location>
        <begin position="280"/>
        <end position="290"/>
    </location>
</feature>
<evidence type="ECO:0000256" key="3">
    <source>
        <dbReference type="ARBA" id="ARBA00022737"/>
    </source>
</evidence>
<dbReference type="PANTHER" id="PTHR12537">
    <property type="entry name" value="RNA BINDING PROTEIN PUMILIO-RELATED"/>
    <property type="match status" value="1"/>
</dbReference>
<comment type="subcellular location">
    <subcellularLocation>
        <location evidence="1">Cytoplasm</location>
    </subcellularLocation>
</comment>
<keyword evidence="2" id="KW-0963">Cytoplasm</keyword>
<feature type="region of interest" description="Disordered" evidence="8">
    <location>
        <begin position="1"/>
        <end position="74"/>
    </location>
</feature>
<dbReference type="Proteomes" id="UP001151287">
    <property type="component" value="Unassembled WGS sequence"/>
</dbReference>
<dbReference type="InterPro" id="IPR016024">
    <property type="entry name" value="ARM-type_fold"/>
</dbReference>
<feature type="domain" description="PUM-HD" evidence="9">
    <location>
        <begin position="561"/>
        <end position="901"/>
    </location>
</feature>
<feature type="repeat" description="Pumilio" evidence="7">
    <location>
        <begin position="581"/>
        <end position="616"/>
    </location>
</feature>
<dbReference type="InterPro" id="IPR011989">
    <property type="entry name" value="ARM-like"/>
</dbReference>
<accession>A0A9Q0HVN3</accession>
<keyword evidence="3" id="KW-0677">Repeat</keyword>
<dbReference type="Pfam" id="PF00806">
    <property type="entry name" value="PUF"/>
    <property type="match status" value="8"/>
</dbReference>
<dbReference type="PANTHER" id="PTHR12537:SF119">
    <property type="entry name" value="PUMILIO HOMOLOG 6, CHLOROPLASTIC"/>
    <property type="match status" value="1"/>
</dbReference>
<dbReference type="CDD" id="cd07920">
    <property type="entry name" value="Pumilio"/>
    <property type="match status" value="1"/>
</dbReference>
<dbReference type="GO" id="GO:0005737">
    <property type="term" value="C:cytoplasm"/>
    <property type="evidence" value="ECO:0007669"/>
    <property type="project" value="UniProtKB-SubCell"/>
</dbReference>
<feature type="region of interest" description="Disordered" evidence="8">
    <location>
        <begin position="206"/>
        <end position="290"/>
    </location>
</feature>
<dbReference type="InterPro" id="IPR033133">
    <property type="entry name" value="PUM-HD"/>
</dbReference>
<feature type="compositionally biased region" description="Basic and acidic residues" evidence="8">
    <location>
        <begin position="47"/>
        <end position="60"/>
    </location>
</feature>
<name>A0A9Q0HVN3_9POAL</name>
<dbReference type="Gene3D" id="1.25.10.10">
    <property type="entry name" value="Leucine-rich Repeat Variant"/>
    <property type="match status" value="1"/>
</dbReference>
<evidence type="ECO:0000256" key="4">
    <source>
        <dbReference type="ARBA" id="ARBA00022845"/>
    </source>
</evidence>
<comment type="function">
    <text evidence="6">Sequence-specific RNA-binding protein that regulates translation and mRNA stability by binding the 3'-UTR of target mRNAs. Binds the APUM-binding elements (APBEs) in the 3'-UTR mRNA sequence of CLV1, PNH, WUS and FAS2.</text>
</comment>
<feature type="repeat" description="Pumilio" evidence="7">
    <location>
        <begin position="653"/>
        <end position="688"/>
    </location>
</feature>
<comment type="caution">
    <text evidence="10">The sequence shown here is derived from an EMBL/GenBank/DDBJ whole genome shotgun (WGS) entry which is preliminary data.</text>
</comment>
<keyword evidence="5" id="KW-0694">RNA-binding</keyword>
<evidence type="ECO:0000256" key="2">
    <source>
        <dbReference type="ARBA" id="ARBA00022490"/>
    </source>
</evidence>
<keyword evidence="11" id="KW-1185">Reference proteome</keyword>
<dbReference type="AlphaFoldDB" id="A0A9Q0HVN3"/>
<dbReference type="SMART" id="SM00025">
    <property type="entry name" value="Pumilio"/>
    <property type="match status" value="8"/>
</dbReference>
<evidence type="ECO:0000313" key="11">
    <source>
        <dbReference type="Proteomes" id="UP001151287"/>
    </source>
</evidence>
<feature type="compositionally biased region" description="Low complexity" evidence="8">
    <location>
        <begin position="236"/>
        <end position="269"/>
    </location>
</feature>
<sequence length="910" mass="100793">MATESPVRLVTAGASPTWSPGALPTDQDVVYHSTAPPLSANQVYATWRERDRDRDRESSVPKRSGSAPPNIEGSWTALTGLIHPHDSSSYHPSLHNLTNSDEDSFRANPAYFDYYNSKGNLNPRLPPPLIDREGRHFMHKIYSSSSLDDPSGIGVTKGSLFIPRSVLSTHKEEPEEDKSPRLGSGGSSSGTGSEIRHKEIADFTQDEYAGPPSPVHEYPSHPSISTSVLRTPEPDPSQSSVSQSTPLSDLHTNPSSSFNPSSSSPSGSSEKTPTRRGKSISDTRPTPLNVLSATGVASTGLEPSGVVITDLQRLEAEMTALSVNFHGQASQQKLQQFPLPQLPFLPRVDPQPVLQPAGITNPFYTPASNLPNLGAAPFYPPPNPNPTPFFNPQYGIAGYPLNPNFIPPVLTGFGPQSPVASTAPEFVQPYKYYGHVGGLPVQPPMPDPSYMQFFPQQPALNLYANTSPYNTVATRPPNNVVVSVATDAFDLHKVHQPTPFSPGVRPISVSPLAVRKGLNPNYSGYQMGPQLHYQSASPRRNENLRVQPTDFRNMTKHDDGKQCSFLEELKTNRNRRLELPDIAGRIVEFSADQHGSRFIQQKLENSSPEEKAAVFNEILPHATSLMTDVFGNYVIQKFFEYGSKEQRRELANKLVGHILPLSLQMYGCRVIQKALEVIQPEQKQQLVQELEGHEMQCVRDQNGNHVIQKCIEWVPVEHIGFIITAFRGQVASLSMHPYGCRVIQRVLEHCTGNALGQCIVDEILQSACTLAQDQYGNYVTQHVLEKGKEEERNQIIEKLADQVVSMSQNKYASNVIEKCFQYADPSHRDLLIDRIIQQTDANDALLAMMKDQYANYVVQKILDTCDEKHREVLIARIRANLSGLRKYTYGKHIVTRIEQLMSEGNSAYGS</sequence>
<gene>
    <name evidence="10" type="ORF">LUZ63_000006</name>
</gene>
<protein>
    <recommendedName>
        <fullName evidence="9">PUM-HD domain-containing protein</fullName>
    </recommendedName>
</protein>
<evidence type="ECO:0000259" key="9">
    <source>
        <dbReference type="PROSITE" id="PS50303"/>
    </source>
</evidence>
<dbReference type="EMBL" id="JAMQYH010000001">
    <property type="protein sequence ID" value="KAJ1700227.1"/>
    <property type="molecule type" value="Genomic_DNA"/>
</dbReference>
<dbReference type="PROSITE" id="PS50303">
    <property type="entry name" value="PUM_HD"/>
    <property type="match status" value="1"/>
</dbReference>
<dbReference type="OrthoDB" id="668540at2759"/>
<reference evidence="10" key="1">
    <citation type="journal article" date="2022" name="Cell">
        <title>Repeat-based holocentromeres influence genome architecture and karyotype evolution.</title>
        <authorList>
            <person name="Hofstatter P.G."/>
            <person name="Thangavel G."/>
            <person name="Lux T."/>
            <person name="Neumann P."/>
            <person name="Vondrak T."/>
            <person name="Novak P."/>
            <person name="Zhang M."/>
            <person name="Costa L."/>
            <person name="Castellani M."/>
            <person name="Scott A."/>
            <person name="Toegelov H."/>
            <person name="Fuchs J."/>
            <person name="Mata-Sucre Y."/>
            <person name="Dias Y."/>
            <person name="Vanzela A.L.L."/>
            <person name="Huettel B."/>
            <person name="Almeida C.C.S."/>
            <person name="Simkova H."/>
            <person name="Souza G."/>
            <person name="Pedrosa-Harand A."/>
            <person name="Macas J."/>
            <person name="Mayer K.F.X."/>
            <person name="Houben A."/>
            <person name="Marques A."/>
        </authorList>
    </citation>
    <scope>NUCLEOTIDE SEQUENCE</scope>
    <source>
        <strain evidence="10">RhyBre1mFocal</strain>
    </source>
</reference>
<feature type="repeat" description="Pumilio" evidence="7">
    <location>
        <begin position="617"/>
        <end position="652"/>
    </location>
</feature>
<feature type="repeat" description="Pumilio" evidence="7">
    <location>
        <begin position="725"/>
        <end position="761"/>
    </location>
</feature>
<evidence type="ECO:0000256" key="6">
    <source>
        <dbReference type="ARBA" id="ARBA00055193"/>
    </source>
</evidence>
<evidence type="ECO:0000256" key="7">
    <source>
        <dbReference type="PROSITE-ProRule" id="PRU00317"/>
    </source>
</evidence>
<dbReference type="GO" id="GO:0003729">
    <property type="term" value="F:mRNA binding"/>
    <property type="evidence" value="ECO:0007669"/>
    <property type="project" value="UniProtKB-ARBA"/>
</dbReference>
<proteinExistence type="predicted"/>
<evidence type="ECO:0000256" key="1">
    <source>
        <dbReference type="ARBA" id="ARBA00004496"/>
    </source>
</evidence>
<keyword evidence="4" id="KW-0810">Translation regulation</keyword>
<feature type="repeat" description="Pumilio" evidence="7">
    <location>
        <begin position="798"/>
        <end position="833"/>
    </location>
</feature>
<dbReference type="InterPro" id="IPR001313">
    <property type="entry name" value="Pumilio_RNA-bd_rpt"/>
</dbReference>
<dbReference type="SUPFAM" id="SSF48371">
    <property type="entry name" value="ARM repeat"/>
    <property type="match status" value="1"/>
</dbReference>
<feature type="region of interest" description="Disordered" evidence="8">
    <location>
        <begin position="166"/>
        <end position="194"/>
    </location>
</feature>
<feature type="repeat" description="Pumilio" evidence="7">
    <location>
        <begin position="762"/>
        <end position="797"/>
    </location>
</feature>
<evidence type="ECO:0000256" key="5">
    <source>
        <dbReference type="ARBA" id="ARBA00022884"/>
    </source>
</evidence>
<feature type="repeat" description="Pumilio" evidence="7">
    <location>
        <begin position="840"/>
        <end position="875"/>
    </location>
</feature>
<dbReference type="GO" id="GO:0006417">
    <property type="term" value="P:regulation of translation"/>
    <property type="evidence" value="ECO:0007669"/>
    <property type="project" value="UniProtKB-KW"/>
</dbReference>
<organism evidence="10 11">
    <name type="scientific">Rhynchospora breviuscula</name>
    <dbReference type="NCBI Taxonomy" id="2022672"/>
    <lineage>
        <taxon>Eukaryota</taxon>
        <taxon>Viridiplantae</taxon>
        <taxon>Streptophyta</taxon>
        <taxon>Embryophyta</taxon>
        <taxon>Tracheophyta</taxon>
        <taxon>Spermatophyta</taxon>
        <taxon>Magnoliopsida</taxon>
        <taxon>Liliopsida</taxon>
        <taxon>Poales</taxon>
        <taxon>Cyperaceae</taxon>
        <taxon>Cyperoideae</taxon>
        <taxon>Rhynchosporeae</taxon>
        <taxon>Rhynchospora</taxon>
    </lineage>
</organism>
<evidence type="ECO:0000256" key="8">
    <source>
        <dbReference type="SAM" id="MobiDB-lite"/>
    </source>
</evidence>
<evidence type="ECO:0000313" key="10">
    <source>
        <dbReference type="EMBL" id="KAJ1700227.1"/>
    </source>
</evidence>
<dbReference type="PROSITE" id="PS50302">
    <property type="entry name" value="PUM"/>
    <property type="match status" value="8"/>
</dbReference>
<dbReference type="FunFam" id="1.25.10.10:FF:000004">
    <property type="entry name" value="Pumilio homolog 1 isoform 2"/>
    <property type="match status" value="1"/>
</dbReference>
<feature type="compositionally biased region" description="Basic and acidic residues" evidence="8">
    <location>
        <begin position="169"/>
        <end position="180"/>
    </location>
</feature>